<dbReference type="Gene3D" id="1.20.120.160">
    <property type="entry name" value="HPT domain"/>
    <property type="match status" value="1"/>
</dbReference>
<dbReference type="EMBL" id="AJXT01000021">
    <property type="protein sequence ID" value="EIL93349.1"/>
    <property type="molecule type" value="Genomic_DNA"/>
</dbReference>
<evidence type="ECO:0000256" key="5">
    <source>
        <dbReference type="ARBA" id="ARBA00022553"/>
    </source>
</evidence>
<evidence type="ECO:0000256" key="4">
    <source>
        <dbReference type="ARBA" id="ARBA00022475"/>
    </source>
</evidence>
<dbReference type="InterPro" id="IPR005467">
    <property type="entry name" value="His_kinase_dom"/>
</dbReference>
<feature type="modified residue" description="Phosphohistidine" evidence="16">
    <location>
        <position position="1256"/>
    </location>
</feature>
<dbReference type="InterPro" id="IPR036641">
    <property type="entry name" value="HPT_dom_sf"/>
</dbReference>
<dbReference type="InterPro" id="IPR003594">
    <property type="entry name" value="HATPase_dom"/>
</dbReference>
<dbReference type="Gene3D" id="3.30.565.10">
    <property type="entry name" value="Histidine kinase-like ATPase, C-terminal domain"/>
    <property type="match status" value="1"/>
</dbReference>
<dbReference type="FunFam" id="3.30.565.10:FF:000010">
    <property type="entry name" value="Sensor histidine kinase RcsC"/>
    <property type="match status" value="1"/>
</dbReference>
<evidence type="ECO:0000313" key="24">
    <source>
        <dbReference type="Proteomes" id="UP000003226"/>
    </source>
</evidence>
<comment type="subcellular location">
    <subcellularLocation>
        <location evidence="2">Cell inner membrane</location>
        <topology evidence="2">Multi-pass membrane protein</topology>
    </subcellularLocation>
</comment>
<dbReference type="FunFam" id="1.10.287.130:FF:000002">
    <property type="entry name" value="Two-component osmosensing histidine kinase"/>
    <property type="match status" value="1"/>
</dbReference>
<evidence type="ECO:0000256" key="9">
    <source>
        <dbReference type="ARBA" id="ARBA00022777"/>
    </source>
</evidence>
<dbReference type="Pfam" id="PF02518">
    <property type="entry name" value="HATPase_c"/>
    <property type="match status" value="1"/>
</dbReference>
<organism evidence="23 24">
    <name type="scientific">Rhodanobacter spathiphylli B39</name>
    <dbReference type="NCBI Taxonomy" id="1163407"/>
    <lineage>
        <taxon>Bacteria</taxon>
        <taxon>Pseudomonadati</taxon>
        <taxon>Pseudomonadota</taxon>
        <taxon>Gammaproteobacteria</taxon>
        <taxon>Lysobacterales</taxon>
        <taxon>Rhodanobacteraceae</taxon>
        <taxon>Rhodanobacter</taxon>
    </lineage>
</organism>
<dbReference type="EC" id="2.7.13.3" evidence="3"/>
<evidence type="ECO:0000259" key="21">
    <source>
        <dbReference type="PROSITE" id="PS50113"/>
    </source>
</evidence>
<name>I4W1K8_9GAMM</name>
<keyword evidence="11 18" id="KW-1133">Transmembrane helix</keyword>
<dbReference type="Gene3D" id="3.40.50.2300">
    <property type="match status" value="2"/>
</dbReference>
<evidence type="ECO:0000256" key="15">
    <source>
        <dbReference type="ARBA" id="ARBA00068150"/>
    </source>
</evidence>
<comment type="subunit">
    <text evidence="14">At low DSF concentrations, interacts with RpfF.</text>
</comment>
<keyword evidence="13 18" id="KW-0472">Membrane</keyword>
<evidence type="ECO:0000256" key="11">
    <source>
        <dbReference type="ARBA" id="ARBA00022989"/>
    </source>
</evidence>
<evidence type="ECO:0000256" key="1">
    <source>
        <dbReference type="ARBA" id="ARBA00000085"/>
    </source>
</evidence>
<feature type="transmembrane region" description="Helical" evidence="18">
    <location>
        <begin position="346"/>
        <end position="366"/>
    </location>
</feature>
<dbReference type="Pfam" id="PF00072">
    <property type="entry name" value="Response_reg"/>
    <property type="match status" value="2"/>
</dbReference>
<keyword evidence="5 17" id="KW-0597">Phosphoprotein</keyword>
<evidence type="ECO:0000256" key="17">
    <source>
        <dbReference type="PROSITE-ProRule" id="PRU00169"/>
    </source>
</evidence>
<dbReference type="Gene3D" id="3.30.450.20">
    <property type="entry name" value="PAS domain"/>
    <property type="match status" value="2"/>
</dbReference>
<dbReference type="eggNOG" id="COG0642">
    <property type="taxonomic scope" value="Bacteria"/>
</dbReference>
<dbReference type="InterPro" id="IPR036097">
    <property type="entry name" value="HisK_dim/P_sf"/>
</dbReference>
<evidence type="ECO:0000259" key="22">
    <source>
        <dbReference type="PROSITE" id="PS50894"/>
    </source>
</evidence>
<evidence type="ECO:0000259" key="19">
    <source>
        <dbReference type="PROSITE" id="PS50109"/>
    </source>
</evidence>
<reference evidence="23 24" key="1">
    <citation type="journal article" date="2012" name="J. Bacteriol.">
        <title>Genome sequences for six rhodanobacter strains, isolated from soils and the terrestrial subsurface, with variable denitrification capabilities.</title>
        <authorList>
            <person name="Kostka J.E."/>
            <person name="Green S.J."/>
            <person name="Rishishwar L."/>
            <person name="Prakash O."/>
            <person name="Katz L.S."/>
            <person name="Marino-Ramirez L."/>
            <person name="Jordan I.K."/>
            <person name="Munk C."/>
            <person name="Ivanova N."/>
            <person name="Mikhailova N."/>
            <person name="Watson D.B."/>
            <person name="Brown S.D."/>
            <person name="Palumbo A.V."/>
            <person name="Brooks S.C."/>
        </authorList>
    </citation>
    <scope>NUCLEOTIDE SEQUENCE [LARGE SCALE GENOMIC DNA]</scope>
    <source>
        <strain evidence="23 24">B39</strain>
    </source>
</reference>
<dbReference type="NCBIfam" id="TIGR00229">
    <property type="entry name" value="sensory_box"/>
    <property type="match status" value="1"/>
</dbReference>
<evidence type="ECO:0000256" key="16">
    <source>
        <dbReference type="PROSITE-ProRule" id="PRU00110"/>
    </source>
</evidence>
<dbReference type="InterPro" id="IPR035965">
    <property type="entry name" value="PAS-like_dom_sf"/>
</dbReference>
<comment type="caution">
    <text evidence="23">The sequence shown here is derived from an EMBL/GenBank/DDBJ whole genome shotgun (WGS) entry which is preliminary data.</text>
</comment>
<dbReference type="PANTHER" id="PTHR45339:SF1">
    <property type="entry name" value="HYBRID SIGNAL TRANSDUCTION HISTIDINE KINASE J"/>
    <property type="match status" value="1"/>
</dbReference>
<evidence type="ECO:0000256" key="8">
    <source>
        <dbReference type="ARBA" id="ARBA00022741"/>
    </source>
</evidence>
<dbReference type="SUPFAM" id="SSF55785">
    <property type="entry name" value="PYP-like sensor domain (PAS domain)"/>
    <property type="match status" value="2"/>
</dbReference>
<dbReference type="PROSITE" id="PS50109">
    <property type="entry name" value="HIS_KIN"/>
    <property type="match status" value="1"/>
</dbReference>
<dbReference type="InterPro" id="IPR001789">
    <property type="entry name" value="Sig_transdc_resp-reg_receiver"/>
</dbReference>
<gene>
    <name evidence="23" type="ORF">UU7_09330</name>
</gene>
<dbReference type="Pfam" id="PF00512">
    <property type="entry name" value="HisKA"/>
    <property type="match status" value="1"/>
</dbReference>
<dbReference type="PANTHER" id="PTHR45339">
    <property type="entry name" value="HYBRID SIGNAL TRANSDUCTION HISTIDINE KINASE J"/>
    <property type="match status" value="1"/>
</dbReference>
<dbReference type="PRINTS" id="PR00344">
    <property type="entry name" value="BCTRLSENSOR"/>
</dbReference>
<dbReference type="STRING" id="1163407.UU7_09330"/>
<feature type="domain" description="HPt" evidence="22">
    <location>
        <begin position="1217"/>
        <end position="1308"/>
    </location>
</feature>
<evidence type="ECO:0000256" key="6">
    <source>
        <dbReference type="ARBA" id="ARBA00022679"/>
    </source>
</evidence>
<protein>
    <recommendedName>
        <fullName evidence="15">Sensory/regulatory protein RpfC</fullName>
        <ecNumber evidence="3">2.7.13.3</ecNumber>
    </recommendedName>
</protein>
<dbReference type="OrthoDB" id="9797243at2"/>
<evidence type="ECO:0000256" key="12">
    <source>
        <dbReference type="ARBA" id="ARBA00023012"/>
    </source>
</evidence>
<comment type="catalytic activity">
    <reaction evidence="1">
        <text>ATP + protein L-histidine = ADP + protein N-phospho-L-histidine.</text>
        <dbReference type="EC" id="2.7.13.3"/>
    </reaction>
</comment>
<dbReference type="PROSITE" id="PS50894">
    <property type="entry name" value="HPT"/>
    <property type="match status" value="1"/>
</dbReference>
<evidence type="ECO:0000256" key="3">
    <source>
        <dbReference type="ARBA" id="ARBA00012438"/>
    </source>
</evidence>
<accession>I4W1K8</accession>
<dbReference type="PROSITE" id="PS50110">
    <property type="entry name" value="RESPONSE_REGULATORY"/>
    <property type="match status" value="2"/>
</dbReference>
<dbReference type="RefSeq" id="WP_007807649.1">
    <property type="nucleotide sequence ID" value="NZ_AJXT01000021.1"/>
</dbReference>
<dbReference type="InterPro" id="IPR003661">
    <property type="entry name" value="HisK_dim/P_dom"/>
</dbReference>
<evidence type="ECO:0000256" key="2">
    <source>
        <dbReference type="ARBA" id="ARBA00004429"/>
    </source>
</evidence>
<dbReference type="SMART" id="SM00388">
    <property type="entry name" value="HisKA"/>
    <property type="match status" value="1"/>
</dbReference>
<feature type="domain" description="Histidine kinase" evidence="19">
    <location>
        <begin position="656"/>
        <end position="877"/>
    </location>
</feature>
<dbReference type="InterPro" id="IPR004358">
    <property type="entry name" value="Sig_transdc_His_kin-like_C"/>
</dbReference>
<dbReference type="CDD" id="cd16922">
    <property type="entry name" value="HATPase_EvgS-ArcB-TorS-like"/>
    <property type="match status" value="1"/>
</dbReference>
<dbReference type="InterPro" id="IPR011006">
    <property type="entry name" value="CheY-like_superfamily"/>
</dbReference>
<feature type="modified residue" description="4-aspartylphosphate" evidence="17">
    <location>
        <position position="1100"/>
    </location>
</feature>
<dbReference type="SUPFAM" id="SSF47384">
    <property type="entry name" value="Homodimeric domain of signal transducing histidine kinase"/>
    <property type="match status" value="1"/>
</dbReference>
<keyword evidence="8" id="KW-0547">Nucleotide-binding</keyword>
<evidence type="ECO:0000256" key="13">
    <source>
        <dbReference type="ARBA" id="ARBA00023136"/>
    </source>
</evidence>
<keyword evidence="9 23" id="KW-0418">Kinase</keyword>
<evidence type="ECO:0000259" key="20">
    <source>
        <dbReference type="PROSITE" id="PS50110"/>
    </source>
</evidence>
<feature type="transmembrane region" description="Helical" evidence="18">
    <location>
        <begin position="24"/>
        <end position="44"/>
    </location>
</feature>
<dbReference type="SUPFAM" id="SSF47226">
    <property type="entry name" value="Histidine-containing phosphotransfer domain, HPT domain"/>
    <property type="match status" value="1"/>
</dbReference>
<dbReference type="InterPro" id="IPR036890">
    <property type="entry name" value="HATPase_C_sf"/>
</dbReference>
<evidence type="ECO:0000256" key="7">
    <source>
        <dbReference type="ARBA" id="ARBA00022692"/>
    </source>
</evidence>
<feature type="domain" description="Response regulatory" evidence="20">
    <location>
        <begin position="1050"/>
        <end position="1167"/>
    </location>
</feature>
<keyword evidence="6" id="KW-0808">Transferase</keyword>
<proteinExistence type="predicted"/>
<feature type="modified residue" description="4-aspartylphosphate" evidence="17">
    <location>
        <position position="952"/>
    </location>
</feature>
<feature type="domain" description="Response regulatory" evidence="20">
    <location>
        <begin position="896"/>
        <end position="1022"/>
    </location>
</feature>
<dbReference type="InterPro" id="IPR000700">
    <property type="entry name" value="PAS-assoc_C"/>
</dbReference>
<dbReference type="Pfam" id="PF01627">
    <property type="entry name" value="Hpt"/>
    <property type="match status" value="1"/>
</dbReference>
<dbReference type="SUPFAM" id="SSF52172">
    <property type="entry name" value="CheY-like"/>
    <property type="match status" value="2"/>
</dbReference>
<dbReference type="SMART" id="SM00448">
    <property type="entry name" value="REC"/>
    <property type="match status" value="2"/>
</dbReference>
<dbReference type="InterPro" id="IPR000014">
    <property type="entry name" value="PAS"/>
</dbReference>
<keyword evidence="10" id="KW-0067">ATP-binding</keyword>
<dbReference type="PROSITE" id="PS50113">
    <property type="entry name" value="PAC"/>
    <property type="match status" value="1"/>
</dbReference>
<keyword evidence="4" id="KW-1003">Cell membrane</keyword>
<dbReference type="SUPFAM" id="SSF55874">
    <property type="entry name" value="ATPase domain of HSP90 chaperone/DNA topoisomerase II/histidine kinase"/>
    <property type="match status" value="1"/>
</dbReference>
<dbReference type="PATRIC" id="fig|1163407.3.peg.1880"/>
<evidence type="ECO:0000313" key="23">
    <source>
        <dbReference type="EMBL" id="EIL93349.1"/>
    </source>
</evidence>
<dbReference type="InterPro" id="IPR008207">
    <property type="entry name" value="Sig_transdc_His_kin_Hpt_dom"/>
</dbReference>
<dbReference type="CDD" id="cd17546">
    <property type="entry name" value="REC_hyHK_CKI1_RcsC-like"/>
    <property type="match status" value="2"/>
</dbReference>
<sequence length="1392" mass="151509">MKSLPEVISFVRERGNRVTAFRNWLPLVAASSAIVIVLFSVVAANRIRVLDQQSVRSQLKASLDAAADLLQVLYRNQIEATSAIVKDPELVALTRALSRSPADAGARSMAAAWAARRQTQYGFRIYVLYSPAGKILAVDEPVHVGDTSQVLTAMLPRLAADGFAVSAPFRATKLSPQAKAAGDRDFVQLACRTVADGPQVLGYFCLGSNPRKLLFPLLAAGWQGETGEAMLIGRDARLRTPSRFESAFQGNLSTPQGNHVSRLYARVPSDRPATSGKLPLPLDSDPPTRLAQAVLASNGGESWFMDDYLDYRRVPVVGAGQWLREMNLGLIVEIDESEAYRPSRFAAFWVYALAATAVTLLLLLSYRDARLRRDMQGSEARLASFFSNAPAYMCIQAADGRYVQTNSRFDAIAPLLDIFVDAAGYETTESEHRVQRERQRDEVLRKREPARFDISFTDAQGETRHHQLVRFPIEVSGEKAPVGVATVGVDNTIEVRASEALRRFADELEAKVGEQTVKLAGERERLQKILDTSPINIDFSVDGKIKFANPRFMKTFGLGPGDDWRRLYVDLREREDLMEIIRRDGFARNAETHLFVRDGSIRDMQGTYVPLSFDGEDGIIGWLVDITERKRVQGEVLRARDIAEEATRAKSDFLANMSHEIRTPMNAIIGMSYLALQTALDPRQRNYIEKVHRAAENLLGVINDILDFSKIEAGKMTMESVDFRLEDVMDNLANLVGLKAEQRNLELLFEIAPDVPTALVGDPLRLGQVLVNLGNNAVKFTEKGAVVVSVERVAQRGDQVELHFQVRDSGIGMTSEQVSALFRSFSQADSSTTRKYGGSGLGLAISRRLVGMMGGEIWVDSEPGQGSTFHFHALLGVQAMPSLRPELYADDLNGLRLLIVDDNPVAREILATIAAEFGVDVDTASGGGQALVMIAEAAAAAGGHPYDVVLMDWKMPTMDGVEAIRRLQEYTAMTSFPAVIMVTAHGRDEALDAAAKSGVRVQAVLTKPVTFSSLFDAVVEALGKGRVVDSRVHRKAERNSEALRQLRGARVLLVEDNDVNQELAREILAQAGMEVVVAGHGQEALDILGRDSRFDAVLMDCQMPVMDGYEASRAIRAQPALAGMPIIAMTANAMIGDREKVIDAGMIDHIAKPLRVADMFATLAKWIRPAASSVVARKGTVPAQGIASSAISAPTAGRLPPLPGIDAKAGLAAAMDDVALYTRLLTMFRDGQRDFETRFVKASEQGDPVDRQRAAHTLKGLAGTLGARELQACAAALELACIDDAEPGRIADLLRRTCVELDEVLAGLAVLTTHEPEALAASAGADPEYLQGLIQRLRILLLDGDAEATAVIEEILGLTVGASHSSVFHDVARAISAFDFDAALTALDALSQ</sequence>
<evidence type="ECO:0000256" key="10">
    <source>
        <dbReference type="ARBA" id="ARBA00022840"/>
    </source>
</evidence>
<dbReference type="Gene3D" id="1.10.287.130">
    <property type="match status" value="1"/>
</dbReference>
<dbReference type="CDD" id="cd00082">
    <property type="entry name" value="HisKA"/>
    <property type="match status" value="1"/>
</dbReference>
<keyword evidence="24" id="KW-1185">Reference proteome</keyword>
<evidence type="ECO:0000256" key="18">
    <source>
        <dbReference type="SAM" id="Phobius"/>
    </source>
</evidence>
<dbReference type="GO" id="GO:0005524">
    <property type="term" value="F:ATP binding"/>
    <property type="evidence" value="ECO:0007669"/>
    <property type="project" value="UniProtKB-KW"/>
</dbReference>
<dbReference type="GO" id="GO:0000155">
    <property type="term" value="F:phosphorelay sensor kinase activity"/>
    <property type="evidence" value="ECO:0007669"/>
    <property type="project" value="InterPro"/>
</dbReference>
<keyword evidence="12" id="KW-0902">Two-component regulatory system</keyword>
<keyword evidence="7 18" id="KW-0812">Transmembrane</keyword>
<dbReference type="SMART" id="SM00387">
    <property type="entry name" value="HATPase_c"/>
    <property type="match status" value="1"/>
</dbReference>
<dbReference type="Proteomes" id="UP000003226">
    <property type="component" value="Unassembled WGS sequence"/>
</dbReference>
<dbReference type="GO" id="GO:0005886">
    <property type="term" value="C:plasma membrane"/>
    <property type="evidence" value="ECO:0007669"/>
    <property type="project" value="UniProtKB-SubCell"/>
</dbReference>
<feature type="domain" description="PAC" evidence="21">
    <location>
        <begin position="588"/>
        <end position="638"/>
    </location>
</feature>
<evidence type="ECO:0000256" key="14">
    <source>
        <dbReference type="ARBA" id="ARBA00064003"/>
    </source>
</evidence>